<evidence type="ECO:0000256" key="8">
    <source>
        <dbReference type="SAM" id="Phobius"/>
    </source>
</evidence>
<feature type="transmembrane region" description="Helical" evidence="8">
    <location>
        <begin position="206"/>
        <end position="226"/>
    </location>
</feature>
<keyword evidence="10" id="KW-1185">Reference proteome</keyword>
<dbReference type="AlphaFoldDB" id="D8LNC3"/>
<reference evidence="9 10" key="1">
    <citation type="journal article" date="2010" name="Nature">
        <title>The Ectocarpus genome and the independent evolution of multicellularity in brown algae.</title>
        <authorList>
            <person name="Cock J.M."/>
            <person name="Sterck L."/>
            <person name="Rouze P."/>
            <person name="Scornet D."/>
            <person name="Allen A.E."/>
            <person name="Amoutzias G."/>
            <person name="Anthouard V."/>
            <person name="Artiguenave F."/>
            <person name="Aury J.M."/>
            <person name="Badger J.H."/>
            <person name="Beszteri B."/>
            <person name="Billiau K."/>
            <person name="Bonnet E."/>
            <person name="Bothwell J.H."/>
            <person name="Bowler C."/>
            <person name="Boyen C."/>
            <person name="Brownlee C."/>
            <person name="Carrano C.J."/>
            <person name="Charrier B."/>
            <person name="Cho G.Y."/>
            <person name="Coelho S.M."/>
            <person name="Collen J."/>
            <person name="Corre E."/>
            <person name="Da Silva C."/>
            <person name="Delage L."/>
            <person name="Delaroque N."/>
            <person name="Dittami S.M."/>
            <person name="Doulbeau S."/>
            <person name="Elias M."/>
            <person name="Farnham G."/>
            <person name="Gachon C.M."/>
            <person name="Gschloessl B."/>
            <person name="Heesch S."/>
            <person name="Jabbari K."/>
            <person name="Jubin C."/>
            <person name="Kawai H."/>
            <person name="Kimura K."/>
            <person name="Kloareg B."/>
            <person name="Kupper F.C."/>
            <person name="Lang D."/>
            <person name="Le Bail A."/>
            <person name="Leblanc C."/>
            <person name="Lerouge P."/>
            <person name="Lohr M."/>
            <person name="Lopez P.J."/>
            <person name="Martens C."/>
            <person name="Maumus F."/>
            <person name="Michel G."/>
            <person name="Miranda-Saavedra D."/>
            <person name="Morales J."/>
            <person name="Moreau H."/>
            <person name="Motomura T."/>
            <person name="Nagasato C."/>
            <person name="Napoli C.A."/>
            <person name="Nelson D.R."/>
            <person name="Nyvall-Collen P."/>
            <person name="Peters A.F."/>
            <person name="Pommier C."/>
            <person name="Potin P."/>
            <person name="Poulain J."/>
            <person name="Quesneville H."/>
            <person name="Read B."/>
            <person name="Rensing S.A."/>
            <person name="Ritter A."/>
            <person name="Rousvoal S."/>
            <person name="Samanta M."/>
            <person name="Samson G."/>
            <person name="Schroeder D.C."/>
            <person name="Segurens B."/>
            <person name="Strittmatter M."/>
            <person name="Tonon T."/>
            <person name="Tregear J.W."/>
            <person name="Valentin K."/>
            <person name="von Dassow P."/>
            <person name="Yamagishi T."/>
            <person name="Van de Peer Y."/>
            <person name="Wincker P."/>
        </authorList>
    </citation>
    <scope>NUCLEOTIDE SEQUENCE [LARGE SCALE GENOMIC DNA]</scope>
    <source>
        <strain evidence="10">Ec32 / CCAP1310/4</strain>
    </source>
</reference>
<dbReference type="eggNOG" id="ENOG502QUTE">
    <property type="taxonomic scope" value="Eukaryota"/>
</dbReference>
<feature type="transmembrane region" description="Helical" evidence="8">
    <location>
        <begin position="115"/>
        <end position="134"/>
    </location>
</feature>
<dbReference type="GO" id="GO:0016020">
    <property type="term" value="C:membrane"/>
    <property type="evidence" value="ECO:0007669"/>
    <property type="project" value="UniProtKB-SubCell"/>
</dbReference>
<accession>D8LNC3</accession>
<feature type="transmembrane region" description="Helical" evidence="8">
    <location>
        <begin position="62"/>
        <end position="81"/>
    </location>
</feature>
<sequence length="376" mass="41034">MALIALERLTFKLMVDRMAPFRFVLAQAVAACYAVAVGVVVLRRVNLSGERGSMQGFPVWRLAMMAVLDMLHLVPMIVAAADVAPTLTVLLLQCSAPFCLAVSGGFCSRRYPRKSVLGAAVIFLGACVAIYLPISRLINARATLHDDARSHEYDPVHLRGDSGDYAIVEGYNTILYVLACLPAAVSTVYKQYALEQHGRPVDAHQLSLGVTAFEVVFIALAAPAAYQLQFLGRHGDGNTHVGQALRDGWRCLVLMRDVVDIDGYPVDAECWAGLPLVFSYVVATLLVNTLVQKVVDQAESASVYHRAMAFSVPTAFVALCFYNEAEWLHDSFNVFTVSGLIVIMIGLRLYHSVPEPEDPRDSFDPPSPPDGKRYGG</sequence>
<keyword evidence="6 8" id="KW-0472">Membrane</keyword>
<feature type="transmembrane region" description="Helical" evidence="8">
    <location>
        <begin position="303"/>
        <end position="325"/>
    </location>
</feature>
<dbReference type="OMA" id="MYGCTLA"/>
<name>D8LNC3_ECTSI</name>
<comment type="subcellular location">
    <subcellularLocation>
        <location evidence="1">Membrane</location>
        <topology evidence="1">Multi-pass membrane protein</topology>
    </subcellularLocation>
</comment>
<dbReference type="Pfam" id="PF08627">
    <property type="entry name" value="CRT-like"/>
    <property type="match status" value="1"/>
</dbReference>
<evidence type="ECO:0000313" key="9">
    <source>
        <dbReference type="EMBL" id="CBN77280.1"/>
    </source>
</evidence>
<gene>
    <name evidence="9" type="ORF">Esi_0044_0051</name>
</gene>
<evidence type="ECO:0008006" key="11">
    <source>
        <dbReference type="Google" id="ProtNLM"/>
    </source>
</evidence>
<dbReference type="EMBL" id="FN649747">
    <property type="protein sequence ID" value="CBN77280.1"/>
    <property type="molecule type" value="Genomic_DNA"/>
</dbReference>
<dbReference type="PANTHER" id="PTHR31326">
    <property type="entry name" value="PROTEIN CLT2, CHLOROPLASTIC"/>
    <property type="match status" value="1"/>
</dbReference>
<dbReference type="EMBL" id="FN648641">
    <property type="protein sequence ID" value="CBN77280.1"/>
    <property type="molecule type" value="Genomic_DNA"/>
</dbReference>
<proteinExistence type="inferred from homology"/>
<evidence type="ECO:0000256" key="6">
    <source>
        <dbReference type="ARBA" id="ARBA00023136"/>
    </source>
</evidence>
<feature type="transmembrane region" description="Helical" evidence="8">
    <location>
        <begin position="331"/>
        <end position="350"/>
    </location>
</feature>
<keyword evidence="4 8" id="KW-0812">Transmembrane</keyword>
<dbReference type="Proteomes" id="UP000002630">
    <property type="component" value="Linkage Group LG22"/>
</dbReference>
<evidence type="ECO:0000256" key="2">
    <source>
        <dbReference type="ARBA" id="ARBA00006690"/>
    </source>
</evidence>
<dbReference type="InParanoid" id="D8LNC3"/>
<organism evidence="9 10">
    <name type="scientific">Ectocarpus siliculosus</name>
    <name type="common">Brown alga</name>
    <name type="synonym">Conferva siliculosa</name>
    <dbReference type="NCBI Taxonomy" id="2880"/>
    <lineage>
        <taxon>Eukaryota</taxon>
        <taxon>Sar</taxon>
        <taxon>Stramenopiles</taxon>
        <taxon>Ochrophyta</taxon>
        <taxon>PX clade</taxon>
        <taxon>Phaeophyceae</taxon>
        <taxon>Ectocarpales</taxon>
        <taxon>Ectocarpaceae</taxon>
        <taxon>Ectocarpus</taxon>
    </lineage>
</organism>
<feature type="transmembrane region" description="Helical" evidence="8">
    <location>
        <begin position="20"/>
        <end position="42"/>
    </location>
</feature>
<comment type="similarity">
    <text evidence="2">Belongs to the CRT-like transporter family.</text>
</comment>
<evidence type="ECO:0000256" key="4">
    <source>
        <dbReference type="ARBA" id="ARBA00022692"/>
    </source>
</evidence>
<feature type="transmembrane region" description="Helical" evidence="8">
    <location>
        <begin position="271"/>
        <end position="291"/>
    </location>
</feature>
<feature type="transmembrane region" description="Helical" evidence="8">
    <location>
        <begin position="174"/>
        <end position="194"/>
    </location>
</feature>
<dbReference type="InterPro" id="IPR013936">
    <property type="entry name" value="CRT-like"/>
</dbReference>
<evidence type="ECO:0000256" key="5">
    <source>
        <dbReference type="ARBA" id="ARBA00022989"/>
    </source>
</evidence>
<keyword evidence="3" id="KW-0813">Transport</keyword>
<evidence type="ECO:0000256" key="3">
    <source>
        <dbReference type="ARBA" id="ARBA00022448"/>
    </source>
</evidence>
<evidence type="ECO:0000313" key="10">
    <source>
        <dbReference type="Proteomes" id="UP000002630"/>
    </source>
</evidence>
<keyword evidence="5 8" id="KW-1133">Transmembrane helix</keyword>
<dbReference type="PANTHER" id="PTHR31326:SF1">
    <property type="entry name" value="PROTEIN CLT2, CHLOROPLASTIC"/>
    <property type="match status" value="1"/>
</dbReference>
<feature type="transmembrane region" description="Helical" evidence="8">
    <location>
        <begin position="87"/>
        <end position="108"/>
    </location>
</feature>
<evidence type="ECO:0000256" key="7">
    <source>
        <dbReference type="SAM" id="MobiDB-lite"/>
    </source>
</evidence>
<protein>
    <recommendedName>
        <fullName evidence="11">EamA domain-containing protein</fullName>
    </recommendedName>
</protein>
<evidence type="ECO:0000256" key="1">
    <source>
        <dbReference type="ARBA" id="ARBA00004141"/>
    </source>
</evidence>
<dbReference type="OrthoDB" id="416555at2759"/>
<feature type="region of interest" description="Disordered" evidence="7">
    <location>
        <begin position="355"/>
        <end position="376"/>
    </location>
</feature>